<gene>
    <name evidence="1" type="ORF">DCC35_06740</name>
</gene>
<dbReference type="OrthoDB" id="9761531at2"/>
<name>A0A4D7K4Y7_9BACT</name>
<dbReference type="Gene3D" id="3.60.15.10">
    <property type="entry name" value="Ribonuclease Z/Hydroxyacylglutathione hydrolase-like"/>
    <property type="match status" value="1"/>
</dbReference>
<dbReference type="Proteomes" id="UP000298616">
    <property type="component" value="Chromosome"/>
</dbReference>
<sequence length="466" mass="54021">MTEEHLPEHLFNLGQYNYKYAFATFPSVKLYRYSDSDEWRNHLLFGDMINIIDTEITNERVRVRCRNNAGWVKVSDIQKDRVLEMNFIDGGEGDGCHIITPDEKNILIDAGNSANMNHYLFWRFDLYRKEKIQQAFSAVVTRNDRNYFGGFKHIFNNKELPFDNLYFNGFLAKKGNGESFEFVADQHKLSDRIKTEGTSLIKIFRNALDHNENLKFYPINNKTEFLNGYDSENIINDKKFNIRVLSPLADNSMRLNQAIRLKVSYGNAEILLGGESDKEDSREFIDYYSDNKKSKCLKADVISAGPLNKKLFDQGLIEAADSRVIIFSTGGDESDFNSVNDITEALGEKIKDLNVPVVTTDLAHAKAEFNKEKKKYIFDRLEKIKQVEDEMKSEDNQEKLKTFEAIKIKARKEIDSMITKYGMINLRTDGEKLVVARELDKPEKDTKWKIHSLEYSDSSKRFEIIK</sequence>
<evidence type="ECO:0000313" key="2">
    <source>
        <dbReference type="Proteomes" id="UP000298616"/>
    </source>
</evidence>
<dbReference type="KEGG" id="fpf:DCC35_06740"/>
<dbReference type="RefSeq" id="WP_137090048.1">
    <property type="nucleotide sequence ID" value="NZ_CP028923.1"/>
</dbReference>
<proteinExistence type="predicted"/>
<dbReference type="InterPro" id="IPR036866">
    <property type="entry name" value="RibonucZ/Hydroxyglut_hydro"/>
</dbReference>
<dbReference type="EMBL" id="CP028923">
    <property type="protein sequence ID" value="QCK14458.1"/>
    <property type="molecule type" value="Genomic_DNA"/>
</dbReference>
<protein>
    <submittedName>
        <fullName evidence="1">Uncharacterized protein</fullName>
    </submittedName>
</protein>
<keyword evidence="2" id="KW-1185">Reference proteome</keyword>
<accession>A0A4D7K4Y7</accession>
<evidence type="ECO:0000313" key="1">
    <source>
        <dbReference type="EMBL" id="QCK14458.1"/>
    </source>
</evidence>
<reference evidence="1 2" key="1">
    <citation type="submission" date="2018-04" db="EMBL/GenBank/DDBJ databases">
        <title>Complete genome uncultured novel isolate.</title>
        <authorList>
            <person name="Merlino G."/>
        </authorList>
    </citation>
    <scope>NUCLEOTIDE SEQUENCE [LARGE SCALE GENOMIC DNA]</scope>
    <source>
        <strain evidence="2">R1DC9</strain>
    </source>
</reference>
<dbReference type="AlphaFoldDB" id="A0A4D7K4Y7"/>
<organism evidence="1 2">
    <name type="scientific">Mangrovivirga cuniculi</name>
    <dbReference type="NCBI Taxonomy" id="2715131"/>
    <lineage>
        <taxon>Bacteria</taxon>
        <taxon>Pseudomonadati</taxon>
        <taxon>Bacteroidota</taxon>
        <taxon>Cytophagia</taxon>
        <taxon>Cytophagales</taxon>
        <taxon>Mangrovivirgaceae</taxon>
        <taxon>Mangrovivirga</taxon>
    </lineage>
</organism>